<protein>
    <submittedName>
        <fullName evidence="2">Uncharacterized protein</fullName>
    </submittedName>
</protein>
<sequence>MKKTLALTAAGTLLATPLAVLVAAPAAHADVDRKGACGTGRYELSVDREGSRHEVSVDLDRVPARSSWIVQITQDGKKIAHVTRTAARDGELDVERVVADTAGKDTFRFTAKRVGARTSCGASVVVS</sequence>
<name>A0ABV5KCW6_9ACTN</name>
<keyword evidence="1" id="KW-0732">Signal</keyword>
<evidence type="ECO:0000256" key="1">
    <source>
        <dbReference type="SAM" id="SignalP"/>
    </source>
</evidence>
<accession>A0ABV5KCW6</accession>
<reference evidence="2 3" key="1">
    <citation type="submission" date="2024-09" db="EMBL/GenBank/DDBJ databases">
        <authorList>
            <person name="Sun Q."/>
            <person name="Mori K."/>
        </authorList>
    </citation>
    <scope>NUCLEOTIDE SEQUENCE [LARGE SCALE GENOMIC DNA]</scope>
    <source>
        <strain evidence="2 3">JCM 9626</strain>
    </source>
</reference>
<feature type="chain" id="PRO_5045729719" evidence="1">
    <location>
        <begin position="30"/>
        <end position="127"/>
    </location>
</feature>
<evidence type="ECO:0000313" key="3">
    <source>
        <dbReference type="Proteomes" id="UP001589750"/>
    </source>
</evidence>
<dbReference type="RefSeq" id="WP_140007417.1">
    <property type="nucleotide sequence ID" value="NZ_JBHMDG010000015.1"/>
</dbReference>
<proteinExistence type="predicted"/>
<keyword evidence="3" id="KW-1185">Reference proteome</keyword>
<comment type="caution">
    <text evidence="2">The sequence shown here is derived from an EMBL/GenBank/DDBJ whole genome shotgun (WGS) entry which is preliminary data.</text>
</comment>
<dbReference type="EMBL" id="JBHMDG010000015">
    <property type="protein sequence ID" value="MFB9313933.1"/>
    <property type="molecule type" value="Genomic_DNA"/>
</dbReference>
<evidence type="ECO:0000313" key="2">
    <source>
        <dbReference type="EMBL" id="MFB9313933.1"/>
    </source>
</evidence>
<organism evidence="2 3">
    <name type="scientific">Nocardioides plantarum</name>
    <dbReference type="NCBI Taxonomy" id="29299"/>
    <lineage>
        <taxon>Bacteria</taxon>
        <taxon>Bacillati</taxon>
        <taxon>Actinomycetota</taxon>
        <taxon>Actinomycetes</taxon>
        <taxon>Propionibacteriales</taxon>
        <taxon>Nocardioidaceae</taxon>
        <taxon>Nocardioides</taxon>
    </lineage>
</organism>
<gene>
    <name evidence="2" type="ORF">ACFFRI_12835</name>
</gene>
<feature type="signal peptide" evidence="1">
    <location>
        <begin position="1"/>
        <end position="29"/>
    </location>
</feature>
<dbReference type="Proteomes" id="UP001589750">
    <property type="component" value="Unassembled WGS sequence"/>
</dbReference>